<dbReference type="GO" id="GO:0008616">
    <property type="term" value="P:tRNA queuosine(34) biosynthetic process"/>
    <property type="evidence" value="ECO:0007669"/>
    <property type="project" value="UniProtKB-KW"/>
</dbReference>
<keyword evidence="2" id="KW-0808">Transferase</keyword>
<feature type="region of interest" description="Disordered" evidence="5">
    <location>
        <begin position="1"/>
        <end position="23"/>
    </location>
</feature>
<dbReference type="InterPro" id="IPR042119">
    <property type="entry name" value="QueA_dom2"/>
</dbReference>
<keyword evidence="7" id="KW-1185">Reference proteome</keyword>
<organism evidence="6 7">
    <name type="scientific">Solicola gregarius</name>
    <dbReference type="NCBI Taxonomy" id="2908642"/>
    <lineage>
        <taxon>Bacteria</taxon>
        <taxon>Bacillati</taxon>
        <taxon>Actinomycetota</taxon>
        <taxon>Actinomycetes</taxon>
        <taxon>Propionibacteriales</taxon>
        <taxon>Nocardioidaceae</taxon>
        <taxon>Solicola</taxon>
    </lineage>
</organism>
<dbReference type="InterPro" id="IPR042118">
    <property type="entry name" value="QueA_dom1"/>
</dbReference>
<keyword evidence="4" id="KW-0671">Queuosine biosynthesis</keyword>
<dbReference type="AlphaFoldDB" id="A0AA46TKJ5"/>
<dbReference type="GO" id="GO:0051075">
    <property type="term" value="F:S-adenosylmethionine:tRNA ribosyltransferase-isomerase activity"/>
    <property type="evidence" value="ECO:0007669"/>
    <property type="project" value="TreeGrafter"/>
</dbReference>
<dbReference type="Gene3D" id="3.40.1780.10">
    <property type="entry name" value="QueA-like"/>
    <property type="match status" value="1"/>
</dbReference>
<dbReference type="InterPro" id="IPR036100">
    <property type="entry name" value="QueA_sf"/>
</dbReference>
<dbReference type="KEGG" id="sgrg:L0C25_05910"/>
<evidence type="ECO:0000256" key="1">
    <source>
        <dbReference type="ARBA" id="ARBA00022490"/>
    </source>
</evidence>
<dbReference type="PANTHER" id="PTHR30307">
    <property type="entry name" value="S-ADENOSYLMETHIONINE:TRNA RIBOSYLTRANSFERASE-ISOMERASE"/>
    <property type="match status" value="1"/>
</dbReference>
<dbReference type="EMBL" id="CP094970">
    <property type="protein sequence ID" value="UYM06604.1"/>
    <property type="molecule type" value="Genomic_DNA"/>
</dbReference>
<evidence type="ECO:0000256" key="2">
    <source>
        <dbReference type="ARBA" id="ARBA00022679"/>
    </source>
</evidence>
<accession>A0AA46TKJ5</accession>
<dbReference type="Proteomes" id="UP001164390">
    <property type="component" value="Chromosome"/>
</dbReference>
<proteinExistence type="predicted"/>
<evidence type="ECO:0000256" key="4">
    <source>
        <dbReference type="ARBA" id="ARBA00022785"/>
    </source>
</evidence>
<dbReference type="PANTHER" id="PTHR30307:SF0">
    <property type="entry name" value="S-ADENOSYLMETHIONINE:TRNA RIBOSYLTRANSFERASE-ISOMERASE"/>
    <property type="match status" value="1"/>
</dbReference>
<dbReference type="SUPFAM" id="SSF111337">
    <property type="entry name" value="QueA-like"/>
    <property type="match status" value="1"/>
</dbReference>
<name>A0AA46TKJ5_9ACTN</name>
<sequence length="347" mass="37161">MRPQAATVFELPDSLSATGPPESRGIARDDVRLLVATASGVTHVQFRDLGDFLEPPDVLVVNNSATVPAAIQGVRPDGRHVAVHLSSPLADATYLVELRCDDGSCRIRDGRSGERIAVEGGSVRLASAYPDASTQAGSRIWRAVLDLPTDLPSYLQRHGRPITYGYVGDTWPLRDYQTVFAREPGSAEMPSAARPFSDRLVARLVATGIDIVPITLHTGVSSLEADETPLSERFEVSDAAARRINHARGAGGRVIAVGTTATRAIESAARDDGSVRAAQGWTDLVIGPGRGVRMVDGIVTGWHEPQASHLLLLEAVAGRRIVGRAYEAALAERYLWHEFGDSALLLP</sequence>
<keyword evidence="3" id="KW-0949">S-adenosyl-L-methionine</keyword>
<gene>
    <name evidence="6" type="ORF">L0C25_05910</name>
</gene>
<dbReference type="Pfam" id="PF02547">
    <property type="entry name" value="Queuosine_synth"/>
    <property type="match status" value="1"/>
</dbReference>
<dbReference type="Gene3D" id="2.40.10.240">
    <property type="entry name" value="QueA-like"/>
    <property type="match status" value="1"/>
</dbReference>
<evidence type="ECO:0000256" key="5">
    <source>
        <dbReference type="SAM" id="MobiDB-lite"/>
    </source>
</evidence>
<protein>
    <submittedName>
        <fullName evidence="6">S-adenosylmethionine:tRNA ribosyltransferase-isomerase</fullName>
    </submittedName>
</protein>
<dbReference type="RefSeq" id="WP_271635513.1">
    <property type="nucleotide sequence ID" value="NZ_CP094970.1"/>
</dbReference>
<evidence type="ECO:0000313" key="7">
    <source>
        <dbReference type="Proteomes" id="UP001164390"/>
    </source>
</evidence>
<evidence type="ECO:0000256" key="3">
    <source>
        <dbReference type="ARBA" id="ARBA00022691"/>
    </source>
</evidence>
<reference evidence="6" key="1">
    <citation type="submission" date="2022-01" db="EMBL/GenBank/DDBJ databases">
        <title>Nocardioidaceae gen. sp. A5X3R13.</title>
        <authorList>
            <person name="Lopez Marin M.A."/>
            <person name="Uhlik O."/>
        </authorList>
    </citation>
    <scope>NUCLEOTIDE SEQUENCE</scope>
    <source>
        <strain evidence="6">A5X3R13</strain>
    </source>
</reference>
<evidence type="ECO:0000313" key="6">
    <source>
        <dbReference type="EMBL" id="UYM06604.1"/>
    </source>
</evidence>
<keyword evidence="1" id="KW-0963">Cytoplasm</keyword>
<dbReference type="InterPro" id="IPR003699">
    <property type="entry name" value="QueA"/>
</dbReference>